<keyword evidence="1" id="KW-0812">Transmembrane</keyword>
<evidence type="ECO:0000256" key="1">
    <source>
        <dbReference type="SAM" id="Phobius"/>
    </source>
</evidence>
<evidence type="ECO:0000313" key="2">
    <source>
        <dbReference type="EMBL" id="MCG7977902.1"/>
    </source>
</evidence>
<sequence length="197" mass="22886">MIGLIHLIVMGGHFLLSIWVVNLAVKKARKRSKPGWHYGVPAGIAMFLVLYWDLIPTHAVHRYHCLVDGGFAVNKTLDEWKLENPGVAETLVPISEPYSEIEGNRKRYRLNQRFAWDINTSHHAFGVREKDEHIVDLENGDVLARYVDFDTDIRRLTMEPRNFRDLRLWLAVTSCEMDVKSRISFADFQKEIEQIGR</sequence>
<keyword evidence="1" id="KW-0472">Membrane</keyword>
<dbReference type="EMBL" id="JAEPCR010000027">
    <property type="protein sequence ID" value="MCG7977902.1"/>
    <property type="molecule type" value="Genomic_DNA"/>
</dbReference>
<protein>
    <submittedName>
        <fullName evidence="2">Uncharacterized protein</fullName>
    </submittedName>
</protein>
<evidence type="ECO:0000313" key="3">
    <source>
        <dbReference type="Proteomes" id="UP000886674"/>
    </source>
</evidence>
<feature type="transmembrane region" description="Helical" evidence="1">
    <location>
        <begin position="37"/>
        <end position="55"/>
    </location>
</feature>
<dbReference type="AlphaFoldDB" id="A0A9E4NJ48"/>
<dbReference type="Proteomes" id="UP000886674">
    <property type="component" value="Unassembled WGS sequence"/>
</dbReference>
<organism evidence="2 3">
    <name type="scientific">Candidatus Thiodiazotropha taylori</name>
    <dbReference type="NCBI Taxonomy" id="2792791"/>
    <lineage>
        <taxon>Bacteria</taxon>
        <taxon>Pseudomonadati</taxon>
        <taxon>Pseudomonadota</taxon>
        <taxon>Gammaproteobacteria</taxon>
        <taxon>Chromatiales</taxon>
        <taxon>Sedimenticolaceae</taxon>
        <taxon>Candidatus Thiodiazotropha</taxon>
    </lineage>
</organism>
<feature type="transmembrane region" description="Helical" evidence="1">
    <location>
        <begin position="6"/>
        <end position="25"/>
    </location>
</feature>
<accession>A0A9E4NJ48</accession>
<keyword evidence="1" id="KW-1133">Transmembrane helix</keyword>
<comment type="caution">
    <text evidence="2">The sequence shown here is derived from an EMBL/GenBank/DDBJ whole genome shotgun (WGS) entry which is preliminary data.</text>
</comment>
<proteinExistence type="predicted"/>
<gene>
    <name evidence="2" type="ORF">JAY77_07105</name>
</gene>
<reference evidence="2" key="1">
    <citation type="journal article" date="2021" name="Proc. Natl. Acad. Sci. U.S.A.">
        <title>Global biogeography of chemosynthetic symbionts reveals both localized and globally distributed symbiont groups. .</title>
        <authorList>
            <person name="Osvatic J.T."/>
            <person name="Wilkins L.G.E."/>
            <person name="Leibrecht L."/>
            <person name="Leray M."/>
            <person name="Zauner S."/>
            <person name="Polzin J."/>
            <person name="Camacho Y."/>
            <person name="Gros O."/>
            <person name="van Gils J.A."/>
            <person name="Eisen J.A."/>
            <person name="Petersen J.M."/>
            <person name="Yuen B."/>
        </authorList>
    </citation>
    <scope>NUCLEOTIDE SEQUENCE</scope>
    <source>
        <strain evidence="2">MAGclacostrist055</strain>
    </source>
</reference>
<name>A0A9E4NJ48_9GAMM</name>